<dbReference type="EMBL" id="QGNW01000285">
    <property type="protein sequence ID" value="RVW79161.1"/>
    <property type="molecule type" value="Genomic_DNA"/>
</dbReference>
<evidence type="ECO:0000256" key="1">
    <source>
        <dbReference type="SAM" id="MobiDB-lite"/>
    </source>
</evidence>
<name>A0A438H4F2_VITVI</name>
<feature type="region of interest" description="Disordered" evidence="1">
    <location>
        <begin position="99"/>
        <end position="177"/>
    </location>
</feature>
<comment type="caution">
    <text evidence="2">The sequence shown here is derived from an EMBL/GenBank/DDBJ whole genome shotgun (WGS) entry which is preliminary data.</text>
</comment>
<sequence length="372" mass="41347">MKKKIHQGISHTLAKISQGMRNPSQIVSVTPCLYYGVTLCLCSGSTLCSHVSSRISFFRSFPIRHPPSSTDLRGPCCPFVESHSEAESLLCSVSRDFPPQEATTEAPQIPLSEGGAPTSPFSFAPQHKYETRRPATTQGATASHPQSSVRRPPAKRARISSPGESSRASQPESPVATHARAPTYYEFPSDMSPGSNIRCPMLTALPIEGNLDCRSRLSTWSPILIRRVALDFYQSMTTHGVPSPTSIHFTIDGRHGILEARDIAEALQIPFKLVDPSAFRQWSPVSHIDMVRILSKRTSIDLILIQKELPPRMLLVDAVLRSNLFPLQHSVQRRGAILDVLFLISKGFYFGPHHLIMAFLVHFEEKVHRKKL</sequence>
<feature type="compositionally biased region" description="Polar residues" evidence="1">
    <location>
        <begin position="162"/>
        <end position="172"/>
    </location>
</feature>
<dbReference type="Proteomes" id="UP000288805">
    <property type="component" value="Unassembled WGS sequence"/>
</dbReference>
<proteinExistence type="predicted"/>
<reference evidence="2 3" key="1">
    <citation type="journal article" date="2018" name="PLoS Genet.">
        <title>Population sequencing reveals clonal diversity and ancestral inbreeding in the grapevine cultivar Chardonnay.</title>
        <authorList>
            <person name="Roach M.J."/>
            <person name="Johnson D.L."/>
            <person name="Bohlmann J."/>
            <person name="van Vuuren H.J."/>
            <person name="Jones S.J."/>
            <person name="Pretorius I.S."/>
            <person name="Schmidt S.A."/>
            <person name="Borneman A.R."/>
        </authorList>
    </citation>
    <scope>NUCLEOTIDE SEQUENCE [LARGE SCALE GENOMIC DNA]</scope>
    <source>
        <strain evidence="3">cv. Chardonnay</strain>
        <tissue evidence="2">Leaf</tissue>
    </source>
</reference>
<evidence type="ECO:0000313" key="2">
    <source>
        <dbReference type="EMBL" id="RVW79161.1"/>
    </source>
</evidence>
<feature type="compositionally biased region" description="Polar residues" evidence="1">
    <location>
        <begin position="134"/>
        <end position="149"/>
    </location>
</feature>
<gene>
    <name evidence="2" type="ORF">CK203_051286</name>
</gene>
<protein>
    <submittedName>
        <fullName evidence="2">Uncharacterized protein</fullName>
    </submittedName>
</protein>
<organism evidence="2 3">
    <name type="scientific">Vitis vinifera</name>
    <name type="common">Grape</name>
    <dbReference type="NCBI Taxonomy" id="29760"/>
    <lineage>
        <taxon>Eukaryota</taxon>
        <taxon>Viridiplantae</taxon>
        <taxon>Streptophyta</taxon>
        <taxon>Embryophyta</taxon>
        <taxon>Tracheophyta</taxon>
        <taxon>Spermatophyta</taxon>
        <taxon>Magnoliopsida</taxon>
        <taxon>eudicotyledons</taxon>
        <taxon>Gunneridae</taxon>
        <taxon>Pentapetalae</taxon>
        <taxon>rosids</taxon>
        <taxon>Vitales</taxon>
        <taxon>Vitaceae</taxon>
        <taxon>Viteae</taxon>
        <taxon>Vitis</taxon>
    </lineage>
</organism>
<evidence type="ECO:0000313" key="3">
    <source>
        <dbReference type="Proteomes" id="UP000288805"/>
    </source>
</evidence>
<dbReference type="AlphaFoldDB" id="A0A438H4F2"/>
<accession>A0A438H4F2</accession>